<reference evidence="2 3" key="1">
    <citation type="submission" date="2018-04" db="EMBL/GenBank/DDBJ databases">
        <title>Thalassorhabdus spongiae gen. nov., sp. nov., isolated from a marine sponge in South-West Iceland.</title>
        <authorList>
            <person name="Knobloch S."/>
            <person name="Daussin A."/>
            <person name="Johannsson R."/>
            <person name="Marteinsson V.T."/>
        </authorList>
    </citation>
    <scope>NUCLEOTIDE SEQUENCE [LARGE SCALE GENOMIC DNA]</scope>
    <source>
        <strain evidence="2 3">Hp12</strain>
    </source>
</reference>
<sequence length="282" mass="31936">MACLKKECFLDKPKLTIMKIPKFIHWVWYGKDISPIFVANMQRVILDNPDYNFFIWSDRPGVLHNTIARMDGISSELMSEVEVLDPMHALCAIEDEGVRKHISSIVARELGGPLRNYAAASDVVRLLILNCYGGIYMDADVEINYSLDDLSAPRGVMFLPSTRNLFSNAIIAASENNKLLYQCLKKVAYYYYLDPFCSEKSWEAKRSYPAAVSAYAFRTIGTTSMTGPRMVKRVIEEFMPDLFNSLGELQFGSAFPKGMFKDPDDSGTSWLKPQFNLRAADI</sequence>
<evidence type="ECO:0000313" key="3">
    <source>
        <dbReference type="Proteomes" id="UP000244906"/>
    </source>
</evidence>
<protein>
    <recommendedName>
        <fullName evidence="4">Mannosyltransferase</fullName>
    </recommendedName>
</protein>
<evidence type="ECO:0008006" key="4">
    <source>
        <dbReference type="Google" id="ProtNLM"/>
    </source>
</evidence>
<dbReference type="OrthoDB" id="9802987at2"/>
<evidence type="ECO:0000313" key="2">
    <source>
        <dbReference type="EMBL" id="PVZ71670.1"/>
    </source>
</evidence>
<comment type="caution">
    <text evidence="2">The sequence shown here is derived from an EMBL/GenBank/DDBJ whole genome shotgun (WGS) entry which is preliminary data.</text>
</comment>
<name>A0A2V1H130_9GAMM</name>
<dbReference type="RefSeq" id="WP_133245428.1">
    <property type="nucleotide sequence ID" value="NZ_CAWNYD010000001.1"/>
</dbReference>
<accession>A0A2V1H130</accession>
<dbReference type="PANTHER" id="PTHR32385">
    <property type="entry name" value="MANNOSYL PHOSPHORYLINOSITOL CERAMIDE SYNTHASE"/>
    <property type="match status" value="1"/>
</dbReference>
<dbReference type="PANTHER" id="PTHR32385:SF15">
    <property type="entry name" value="INOSITOL PHOSPHOCERAMIDE MANNOSYLTRANSFERASE 1"/>
    <property type="match status" value="1"/>
</dbReference>
<dbReference type="AlphaFoldDB" id="A0A2V1H130"/>
<dbReference type="GO" id="GO:0016020">
    <property type="term" value="C:membrane"/>
    <property type="evidence" value="ECO:0007669"/>
    <property type="project" value="GOC"/>
</dbReference>
<dbReference type="Gene3D" id="3.90.550.20">
    <property type="match status" value="1"/>
</dbReference>
<dbReference type="Proteomes" id="UP000244906">
    <property type="component" value="Unassembled WGS sequence"/>
</dbReference>
<evidence type="ECO:0000256" key="1">
    <source>
        <dbReference type="ARBA" id="ARBA00022679"/>
    </source>
</evidence>
<gene>
    <name evidence="2" type="ORF">DC094_01180</name>
</gene>
<keyword evidence="1" id="KW-0808">Transferase</keyword>
<keyword evidence="3" id="KW-1185">Reference proteome</keyword>
<dbReference type="GO" id="GO:0000030">
    <property type="term" value="F:mannosyltransferase activity"/>
    <property type="evidence" value="ECO:0007669"/>
    <property type="project" value="TreeGrafter"/>
</dbReference>
<proteinExistence type="predicted"/>
<dbReference type="SUPFAM" id="SSF53448">
    <property type="entry name" value="Nucleotide-diphospho-sugar transferases"/>
    <property type="match status" value="1"/>
</dbReference>
<organism evidence="2 3">
    <name type="scientific">Pelagibaculum spongiae</name>
    <dbReference type="NCBI Taxonomy" id="2080658"/>
    <lineage>
        <taxon>Bacteria</taxon>
        <taxon>Pseudomonadati</taxon>
        <taxon>Pseudomonadota</taxon>
        <taxon>Gammaproteobacteria</taxon>
        <taxon>Oceanospirillales</taxon>
        <taxon>Pelagibaculum</taxon>
    </lineage>
</organism>
<dbReference type="GO" id="GO:0051999">
    <property type="term" value="P:mannosyl-inositol phosphorylceramide biosynthetic process"/>
    <property type="evidence" value="ECO:0007669"/>
    <property type="project" value="TreeGrafter"/>
</dbReference>
<dbReference type="EMBL" id="QDDL01000001">
    <property type="protein sequence ID" value="PVZ71670.1"/>
    <property type="molecule type" value="Genomic_DNA"/>
</dbReference>
<dbReference type="InterPro" id="IPR051706">
    <property type="entry name" value="Glycosyltransferase_domain"/>
</dbReference>
<dbReference type="InterPro" id="IPR029044">
    <property type="entry name" value="Nucleotide-diphossugar_trans"/>
</dbReference>
<dbReference type="Pfam" id="PF04488">
    <property type="entry name" value="Gly_transf_sug"/>
    <property type="match status" value="1"/>
</dbReference>
<dbReference type="InterPro" id="IPR007577">
    <property type="entry name" value="GlycoTrfase_DXD_sugar-bd_CS"/>
</dbReference>